<accession>A0A0D2W0V3</accession>
<feature type="region of interest" description="Disordered" evidence="1">
    <location>
        <begin position="319"/>
        <end position="349"/>
    </location>
</feature>
<reference evidence="3" key="1">
    <citation type="submission" date="2011-02" db="EMBL/GenBank/DDBJ databases">
        <title>The Genome Sequence of Capsaspora owczarzaki ATCC 30864.</title>
        <authorList>
            <person name="Russ C."/>
            <person name="Cuomo C."/>
            <person name="Burger G."/>
            <person name="Gray M.W."/>
            <person name="Holland P.W.H."/>
            <person name="King N."/>
            <person name="Lang F.B.F."/>
            <person name="Roger A.J."/>
            <person name="Ruiz-Trillo I."/>
            <person name="Young S.K."/>
            <person name="Zeng Q."/>
            <person name="Gargeya S."/>
            <person name="Alvarado L."/>
            <person name="Berlin A."/>
            <person name="Chapman S.B."/>
            <person name="Chen Z."/>
            <person name="Freedman E."/>
            <person name="Gellesch M."/>
            <person name="Goldberg J."/>
            <person name="Griggs A."/>
            <person name="Gujja S."/>
            <person name="Heilman E."/>
            <person name="Heiman D."/>
            <person name="Howarth C."/>
            <person name="Mehta T."/>
            <person name="Neiman D."/>
            <person name="Pearson M."/>
            <person name="Roberts A."/>
            <person name="Saif S."/>
            <person name="Shea T."/>
            <person name="Shenoy N."/>
            <person name="Sisk P."/>
            <person name="Stolte C."/>
            <person name="Sykes S."/>
            <person name="White J."/>
            <person name="Yandava C."/>
            <person name="Haas B."/>
            <person name="Nusbaum C."/>
            <person name="Birren B."/>
        </authorList>
    </citation>
    <scope>NUCLEOTIDE SEQUENCE</scope>
    <source>
        <strain evidence="3">ATCC 30864</strain>
    </source>
</reference>
<dbReference type="Proteomes" id="UP000008743">
    <property type="component" value="Unassembled WGS sequence"/>
</dbReference>
<feature type="region of interest" description="Disordered" evidence="1">
    <location>
        <begin position="254"/>
        <end position="273"/>
    </location>
</feature>
<dbReference type="RefSeq" id="XP_004343049.1">
    <property type="nucleotide sequence ID" value="XM_004342999.2"/>
</dbReference>
<proteinExistence type="predicted"/>
<evidence type="ECO:0000313" key="3">
    <source>
        <dbReference type="Proteomes" id="UP000008743"/>
    </source>
</evidence>
<feature type="region of interest" description="Disordered" evidence="1">
    <location>
        <begin position="160"/>
        <end position="179"/>
    </location>
</feature>
<organism evidence="2 3">
    <name type="scientific">Capsaspora owczarzaki (strain ATCC 30864)</name>
    <dbReference type="NCBI Taxonomy" id="595528"/>
    <lineage>
        <taxon>Eukaryota</taxon>
        <taxon>Filasterea</taxon>
        <taxon>Capsaspora</taxon>
    </lineage>
</organism>
<feature type="compositionally biased region" description="Low complexity" evidence="1">
    <location>
        <begin position="259"/>
        <end position="270"/>
    </location>
</feature>
<sequence>MQENLSQGVALELTPSCTAFLFENMPGHSQEDSVLPSVLWSSGLQTEEGQDDFQTAEPQEAFLQSQDLDTEALAPVLSLKTMASRVDFSGSFSFAQELAQNSLGSWLDQRESETHTSYFRPCPSPRGGDFGSTDNALDLVQTATELDMALAEVFSSSDEPSSSFLDDSELHSDFPSEGSVSRIPSADMATLFSMQASASSDSTHLAENWSASSAPAAAAPTGAASLPPVTFSGNGSAPSNPATLDTVSAQFHPFAGPHSASASNTTTESSPYASSEDDLWSSFNFHLLPSGVCVPRSPPADDPCMRMMALGATSYLVISSPNDESAQKRSARRKNEGTDDRRNANNRNHPELDLHFKVVQVSISADTLEQCKLLCNVRGEVLSMYTTQLVISPRDNNPVDNSNPVNVARTVFGGVHEDDVKDDKRLAELLEKAGLFDALTRTLAATPTLTQCLSPTMAHDIFLVLRTRVVDLLFVQEKFFKESGTHPRPPQGLECDLWLPGFEDDTFRSHDTRGLKGPQHATFYQKLLLHGQHSLRAVYIGLFYGDVAPDAQAVLINVVMWSVAYTKRIRSPVKQKAAARNSNSTLVRENMETAAAASKSCPSPAAKGKSRGRSSRVKKL</sequence>
<feature type="compositionally biased region" description="Basic residues" evidence="1">
    <location>
        <begin position="608"/>
        <end position="620"/>
    </location>
</feature>
<name>A0A0D2W0V3_CAPO3</name>
<feature type="compositionally biased region" description="Basic and acidic residues" evidence="1">
    <location>
        <begin position="333"/>
        <end position="349"/>
    </location>
</feature>
<feature type="compositionally biased region" description="Low complexity" evidence="1">
    <location>
        <begin position="594"/>
        <end position="607"/>
    </location>
</feature>
<dbReference type="EMBL" id="KE346375">
    <property type="protein sequence ID" value="KJE97882.1"/>
    <property type="molecule type" value="Genomic_DNA"/>
</dbReference>
<keyword evidence="3" id="KW-1185">Reference proteome</keyword>
<feature type="region of interest" description="Disordered" evidence="1">
    <location>
        <begin position="580"/>
        <end position="620"/>
    </location>
</feature>
<gene>
    <name evidence="2" type="ORF">CAOG_007961</name>
</gene>
<dbReference type="AlphaFoldDB" id="A0A0D2W0V3"/>
<protein>
    <submittedName>
        <fullName evidence="2">Uncharacterized protein</fullName>
    </submittedName>
</protein>
<evidence type="ECO:0000256" key="1">
    <source>
        <dbReference type="SAM" id="MobiDB-lite"/>
    </source>
</evidence>
<evidence type="ECO:0000313" key="2">
    <source>
        <dbReference type="EMBL" id="KJE97882.1"/>
    </source>
</evidence>
<dbReference type="InParanoid" id="A0A0D2W0V3"/>